<accession>A0A369KPL7</accession>
<dbReference type="Pfam" id="PF05591">
    <property type="entry name" value="T6SS_VipA"/>
    <property type="match status" value="1"/>
</dbReference>
<dbReference type="EMBL" id="QOVW01000059">
    <property type="protein sequence ID" value="RDB36541.1"/>
    <property type="molecule type" value="Genomic_DNA"/>
</dbReference>
<dbReference type="Proteomes" id="UP000253934">
    <property type="component" value="Unassembled WGS sequence"/>
</dbReference>
<proteinExistence type="predicted"/>
<dbReference type="AlphaFoldDB" id="A0A369KPL7"/>
<dbReference type="PANTHER" id="PTHR35850">
    <property type="entry name" value="CYTOPLASMIC PROTEIN-RELATED"/>
    <property type="match status" value="1"/>
</dbReference>
<organism evidence="1 2">
    <name type="scientific">Spirobacillus cienkowskii</name>
    <dbReference type="NCBI Taxonomy" id="495820"/>
    <lineage>
        <taxon>Bacteria</taxon>
        <taxon>Pseudomonadati</taxon>
        <taxon>Bdellovibrionota</taxon>
        <taxon>Oligoflexia</taxon>
        <taxon>Silvanigrellales</taxon>
        <taxon>Spirobacillus</taxon>
    </lineage>
</organism>
<name>A0A369KPL7_9BACT</name>
<protein>
    <submittedName>
        <fullName evidence="1">Type VI secretion system contractile sheath small subunit</fullName>
    </submittedName>
</protein>
<dbReference type="InterPro" id="IPR008312">
    <property type="entry name" value="T6SS_TssB1"/>
</dbReference>
<sequence>MARGTQQKLSTYKPPRVQITYDLEVNGESKTQELPFVIGVMANFSGHQHQKVKKLKNQKFIEVNKENFNNVVSSIAPKLNIAVADKVNNRDGKTKIELNFSSIDDFNPGKIVNNVDFLNKLMDTRKKLLELQAHVECNEKLEETLIRFLKDPAALKQLAHAKKSDLSEASAEQLNN</sequence>
<gene>
    <name evidence="1" type="primary">tssB</name>
    <name evidence="1" type="ORF">DCC88_04495</name>
</gene>
<dbReference type="NCBIfam" id="TIGR03358">
    <property type="entry name" value="VI_chp_5"/>
    <property type="match status" value="1"/>
</dbReference>
<keyword evidence="2" id="KW-1185">Reference proteome</keyword>
<comment type="caution">
    <text evidence="1">The sequence shown here is derived from an EMBL/GenBank/DDBJ whole genome shotgun (WGS) entry which is preliminary data.</text>
</comment>
<dbReference type="PIRSF" id="PIRSF028301">
    <property type="entry name" value="UCP028301"/>
    <property type="match status" value="1"/>
</dbReference>
<evidence type="ECO:0000313" key="1">
    <source>
        <dbReference type="EMBL" id="RDB36541.1"/>
    </source>
</evidence>
<reference evidence="1" key="1">
    <citation type="submission" date="2018-04" db="EMBL/GenBank/DDBJ databases">
        <title>Draft genome sequence of the Candidatus Spirobacillus cienkowskii, a pathogen of freshwater Daphnia species, reconstructed from hemolymph metagenomic reads.</title>
        <authorList>
            <person name="Bresciani L."/>
            <person name="Lemos L.N."/>
            <person name="Wale N."/>
            <person name="Lin J.Y."/>
            <person name="Fernandes G.R."/>
            <person name="Duffy M.A."/>
            <person name="Rodrigues J.M."/>
        </authorList>
    </citation>
    <scope>NUCLEOTIDE SEQUENCE [LARGE SCALE GENOMIC DNA]</scope>
    <source>
        <strain evidence="1">Binning01</strain>
    </source>
</reference>
<evidence type="ECO:0000313" key="2">
    <source>
        <dbReference type="Proteomes" id="UP000253934"/>
    </source>
</evidence>
<dbReference type="PANTHER" id="PTHR35850:SF1">
    <property type="entry name" value="TYPE VI SECRETION SYSTEM SHEATH PROTEIN TSSB1"/>
    <property type="match status" value="1"/>
</dbReference>